<dbReference type="AlphaFoldDB" id="A0A699JGT9"/>
<evidence type="ECO:0000256" key="1">
    <source>
        <dbReference type="SAM" id="MobiDB-lite"/>
    </source>
</evidence>
<feature type="compositionally biased region" description="Acidic residues" evidence="1">
    <location>
        <begin position="242"/>
        <end position="255"/>
    </location>
</feature>
<name>A0A699JGT9_TANCI</name>
<feature type="non-terminal residue" evidence="2">
    <location>
        <position position="1"/>
    </location>
</feature>
<feature type="region of interest" description="Disordered" evidence="1">
    <location>
        <begin position="209"/>
        <end position="255"/>
    </location>
</feature>
<sequence>ETTLVGNAPGKSTYANGKPGGKKVNFHTLFTLGGNVIDLVVSMESIRAISELFVNTTYGFFFGKRVAYPVVANYVRNTSGKYGLVQSMFRSSTGKWHPDVNVSKEDVGTVPVRVKPHGIHVMAFSKDGLSAIATKIECYNRHRKGHFARECRSPNDSRRNSAAEPQRRTIPVETSTSNALVSQCDGVRSYNWSYQAEEEPANYALMTFSSSSSSSDNELSPTKHAQDLSHTNRPTTPIVEDWVSDYEDESETKAP</sequence>
<dbReference type="EMBL" id="BKCJ010406336">
    <property type="protein sequence ID" value="GFA33456.1"/>
    <property type="molecule type" value="Genomic_DNA"/>
</dbReference>
<evidence type="ECO:0000313" key="2">
    <source>
        <dbReference type="EMBL" id="GFA33456.1"/>
    </source>
</evidence>
<organism evidence="2">
    <name type="scientific">Tanacetum cinerariifolium</name>
    <name type="common">Dalmatian daisy</name>
    <name type="synonym">Chrysanthemum cinerariifolium</name>
    <dbReference type="NCBI Taxonomy" id="118510"/>
    <lineage>
        <taxon>Eukaryota</taxon>
        <taxon>Viridiplantae</taxon>
        <taxon>Streptophyta</taxon>
        <taxon>Embryophyta</taxon>
        <taxon>Tracheophyta</taxon>
        <taxon>Spermatophyta</taxon>
        <taxon>Magnoliopsida</taxon>
        <taxon>eudicotyledons</taxon>
        <taxon>Gunneridae</taxon>
        <taxon>Pentapetalae</taxon>
        <taxon>asterids</taxon>
        <taxon>campanulids</taxon>
        <taxon>Asterales</taxon>
        <taxon>Asteraceae</taxon>
        <taxon>Asteroideae</taxon>
        <taxon>Anthemideae</taxon>
        <taxon>Anthemidinae</taxon>
        <taxon>Tanacetum</taxon>
    </lineage>
</organism>
<comment type="caution">
    <text evidence="2">The sequence shown here is derived from an EMBL/GenBank/DDBJ whole genome shotgun (WGS) entry which is preliminary data.</text>
</comment>
<accession>A0A699JGT9</accession>
<gene>
    <name evidence="2" type="ORF">Tci_605428</name>
</gene>
<feature type="region of interest" description="Disordered" evidence="1">
    <location>
        <begin position="149"/>
        <end position="176"/>
    </location>
</feature>
<feature type="compositionally biased region" description="Basic and acidic residues" evidence="1">
    <location>
        <begin position="149"/>
        <end position="167"/>
    </location>
</feature>
<reference evidence="2" key="1">
    <citation type="journal article" date="2019" name="Sci. Rep.">
        <title>Draft genome of Tanacetum cinerariifolium, the natural source of mosquito coil.</title>
        <authorList>
            <person name="Yamashiro T."/>
            <person name="Shiraishi A."/>
            <person name="Satake H."/>
            <person name="Nakayama K."/>
        </authorList>
    </citation>
    <scope>NUCLEOTIDE SEQUENCE</scope>
</reference>
<protein>
    <submittedName>
        <fullName evidence="2">Uncharacterized protein</fullName>
    </submittedName>
</protein>
<proteinExistence type="predicted"/>